<dbReference type="KEGG" id="sshi:J5U23_01630"/>
<dbReference type="EMBL" id="CP077717">
    <property type="protein sequence ID" value="QXJ28761.1"/>
    <property type="molecule type" value="Genomic_DNA"/>
</dbReference>
<protein>
    <submittedName>
        <fullName evidence="1">Uncharacterized protein</fullName>
    </submittedName>
</protein>
<sequence>MGMFRVIKRGSKNFFKKPKNLNETNREILLYLEGMNSKKYCKFT</sequence>
<reference evidence="1" key="1">
    <citation type="journal article" date="2021" name="Environ. Microbiol.">
        <title>New insights into the diversity and evolution of the archaeal mobilome from three complete genomes of Saccharolobus shibatae.</title>
        <authorList>
            <person name="Medvedeva S."/>
            <person name="Brandt D."/>
            <person name="Cvirkaite-Krupovic V."/>
            <person name="Liu Y."/>
            <person name="Severinov K."/>
            <person name="Ishino S."/>
            <person name="Ishino Y."/>
            <person name="Prangishvili D."/>
            <person name="Kalinowski J."/>
            <person name="Krupovic M."/>
        </authorList>
    </citation>
    <scope>NUCLEOTIDE SEQUENCE</scope>
    <source>
        <strain evidence="1">B12</strain>
    </source>
</reference>
<organism evidence="1 2">
    <name type="scientific">Saccharolobus shibatae (strain ATCC 51178 / DSM 5389 / JCM 8931 / NBRC 15437 / B12)</name>
    <name type="common">Sulfolobus shibatae</name>
    <dbReference type="NCBI Taxonomy" id="523848"/>
    <lineage>
        <taxon>Archaea</taxon>
        <taxon>Thermoproteota</taxon>
        <taxon>Thermoprotei</taxon>
        <taxon>Sulfolobales</taxon>
        <taxon>Sulfolobaceae</taxon>
        <taxon>Saccharolobus</taxon>
    </lineage>
</organism>
<dbReference type="AlphaFoldDB" id="A0A8F5BNZ7"/>
<name>A0A8F5BNZ7_SACSH</name>
<evidence type="ECO:0000313" key="1">
    <source>
        <dbReference type="EMBL" id="QXJ28761.1"/>
    </source>
</evidence>
<proteinExistence type="predicted"/>
<gene>
    <name evidence="1" type="ORF">J5U23_01630</name>
</gene>
<accession>A0A8F5BNZ7</accession>
<evidence type="ECO:0000313" key="2">
    <source>
        <dbReference type="Proteomes" id="UP000694018"/>
    </source>
</evidence>
<dbReference type="Proteomes" id="UP000694018">
    <property type="component" value="Chromosome"/>
</dbReference>